<evidence type="ECO:0000256" key="17">
    <source>
        <dbReference type="ARBA" id="ARBA00023268"/>
    </source>
</evidence>
<evidence type="ECO:0000313" key="31">
    <source>
        <dbReference type="Proteomes" id="UP001139319"/>
    </source>
</evidence>
<comment type="catalytic activity">
    <reaction evidence="21">
        <text>[GlcNAc-(1-&gt;4)-Mur2Ac(oyl-L-Ala-gamma-D-Glu-L-Lys-D-Ala-D-Ala)](n)-di-trans,octa-cis-undecaprenyl diphosphate + beta-D-GlcNAc-(1-&gt;4)-Mur2Ac(oyl-L-Ala-gamma-D-Glu-L-Lys-D-Ala-D-Ala)-di-trans,octa-cis-undecaprenyl diphosphate = [GlcNAc-(1-&gt;4)-Mur2Ac(oyl-L-Ala-gamma-D-Glu-L-Lys-D-Ala-D-Ala)](n+1)-di-trans,octa-cis-undecaprenyl diphosphate + di-trans,octa-cis-undecaprenyl diphosphate + H(+)</text>
        <dbReference type="Rhea" id="RHEA:23708"/>
        <dbReference type="Rhea" id="RHEA-COMP:9602"/>
        <dbReference type="Rhea" id="RHEA-COMP:9603"/>
        <dbReference type="ChEBI" id="CHEBI:15378"/>
        <dbReference type="ChEBI" id="CHEBI:58405"/>
        <dbReference type="ChEBI" id="CHEBI:60033"/>
        <dbReference type="ChEBI" id="CHEBI:78435"/>
        <dbReference type="EC" id="2.4.99.28"/>
    </reaction>
</comment>
<feature type="domain" description="Glycosyl transferase family 51" evidence="28">
    <location>
        <begin position="174"/>
        <end position="345"/>
    </location>
</feature>
<evidence type="ECO:0000256" key="23">
    <source>
        <dbReference type="PIRNR" id="PIRNR002799"/>
    </source>
</evidence>
<keyword evidence="17" id="KW-0511">Multifunctional enzyme</keyword>
<dbReference type="Pfam" id="PF00912">
    <property type="entry name" value="Transgly"/>
    <property type="match status" value="1"/>
</dbReference>
<gene>
    <name evidence="30" type="primary">mrcB</name>
    <name evidence="30" type="ORF">M6D89_07290</name>
</gene>
<evidence type="ECO:0000256" key="2">
    <source>
        <dbReference type="ARBA" id="ARBA00004236"/>
    </source>
</evidence>
<dbReference type="InterPro" id="IPR001264">
    <property type="entry name" value="Glyco_trans_51"/>
</dbReference>
<keyword evidence="26" id="KW-1133">Transmembrane helix</keyword>
<proteinExistence type="inferred from homology"/>
<evidence type="ECO:0000259" key="28">
    <source>
        <dbReference type="Pfam" id="PF00912"/>
    </source>
</evidence>
<dbReference type="InterPro" id="IPR036950">
    <property type="entry name" value="PBP_transglycosylase"/>
</dbReference>
<dbReference type="InterPro" id="IPR050396">
    <property type="entry name" value="Glycosyltr_51/Transpeptidase"/>
</dbReference>
<dbReference type="FunFam" id="1.10.3810.10:FF:000001">
    <property type="entry name" value="Penicillin-binding protein 1A"/>
    <property type="match status" value="1"/>
</dbReference>
<dbReference type="PANTHER" id="PTHR32282:SF11">
    <property type="entry name" value="PENICILLIN-BINDING PROTEIN 1B"/>
    <property type="match status" value="1"/>
</dbReference>
<sequence length="782" mass="87312">MTKRRTQAPRRRARKQKPNAKRHGRSLFKILLTYAVLAGLIVGGLWVVYLDFVVRDKFDGKKWSLPARVYARPLELYEGLALTPNLLERELNALGYRPVESVTRPGYFSRHSAGSYTRYRIYSRGFEFWDGRDKALRFDVVLGPSGVASLTTNDEPLPLVRLEPEQIGGIYPTQAEDRLLVQLSDLPPLLGETLLAVEDKNFLDHYGISPTGIVRAAWVNLQSGQVVQGGSTLTQQLVKNFYLTHERSLTRKAQEAIMSVLLELHYSKSEILETYINEVYLGQSGARAIHGFALASQYYFRQPVSELNAQQVALLVGLVKGASFYNPWRNPERAKKRRDLVLTVMHREGLLSDPQFKSAQTAPLGVVEPGQNSQSTYPAFVDLVKRQLARDYKEEDLRSEGLRIFTTLSPMVQRQAEEAVAKRLDNLESAYKVDNLQASMVVTSVGAAEVLALVGDRSPRYAGFNRALDAERPVGSLIKPFVYLTALEQPANYNLGTPVSDEPVTVQSDDGTLWEPQNYSRESHGQVPLIESLVHSYNQGTARLGMQLGLRQVAQTIQRAGFEGYIPPVPAMTLGAIDMSPYEVAGIYHTLAAEGTYTPLRAIRDVLTATGEPLKRYPLQIQQRFSSAGVFELQYALQAVLREGTGRQVYHRFPADLPLAGKTGTTNDQRDSWFAGFSGEHLAVSWVGRDDNSETPLTGSGGALKVWADLMSQLPTRGVNTQPPESVTFDWLDRDSGMLSAEGCEGAMWVPLHTDYLPADAVDCRLNREDEGSRGWWQRFWN</sequence>
<comment type="function">
    <text evidence="1 23">Cell wall formation. Synthesis of cross-linked peptidoglycan from the lipid intermediates. The enzyme has a penicillin-insensitive transglycosylase N-terminal domain (formation of linear glycan strands) and a penicillin-sensitive transpeptidase C-terminal domain (cross-linking of the peptide subunits).</text>
</comment>
<evidence type="ECO:0000313" key="30">
    <source>
        <dbReference type="EMBL" id="MCP8899100.1"/>
    </source>
</evidence>
<keyword evidence="31" id="KW-1185">Reference proteome</keyword>
<evidence type="ECO:0000256" key="12">
    <source>
        <dbReference type="ARBA" id="ARBA00022801"/>
    </source>
</evidence>
<dbReference type="GO" id="GO:0009002">
    <property type="term" value="F:serine-type D-Ala-D-Ala carboxypeptidase activity"/>
    <property type="evidence" value="ECO:0007669"/>
    <property type="project" value="UniProtKB-EC"/>
</dbReference>
<feature type="region of interest" description="Disordered" evidence="25">
    <location>
        <begin position="1"/>
        <end position="21"/>
    </location>
</feature>
<dbReference type="GO" id="GO:0030288">
    <property type="term" value="C:outer membrane-bounded periplasmic space"/>
    <property type="evidence" value="ECO:0007669"/>
    <property type="project" value="TreeGrafter"/>
</dbReference>
<evidence type="ECO:0000256" key="9">
    <source>
        <dbReference type="ARBA" id="ARBA00022670"/>
    </source>
</evidence>
<dbReference type="Gene3D" id="3.30.2060.10">
    <property type="entry name" value="Penicillin-binding protein 1b domain"/>
    <property type="match status" value="1"/>
</dbReference>
<comment type="subcellular location">
    <subcellularLocation>
        <location evidence="2">Cell membrane</location>
    </subcellularLocation>
</comment>
<evidence type="ECO:0000256" key="19">
    <source>
        <dbReference type="ARBA" id="ARBA00032454"/>
    </source>
</evidence>
<evidence type="ECO:0000256" key="25">
    <source>
        <dbReference type="SAM" id="MobiDB-lite"/>
    </source>
</evidence>
<evidence type="ECO:0000256" key="24">
    <source>
        <dbReference type="PIRSR" id="PIRSR002799-1"/>
    </source>
</evidence>
<evidence type="ECO:0000259" key="27">
    <source>
        <dbReference type="Pfam" id="PF00905"/>
    </source>
</evidence>
<evidence type="ECO:0000256" key="26">
    <source>
        <dbReference type="SAM" id="Phobius"/>
    </source>
</evidence>
<evidence type="ECO:0000256" key="8">
    <source>
        <dbReference type="ARBA" id="ARBA00022645"/>
    </source>
</evidence>
<feature type="active site" description="Acyl-ester intermediate; for transpeptidase activity" evidence="24">
    <location>
        <position position="476"/>
    </location>
</feature>
<keyword evidence="7" id="KW-1003">Cell membrane</keyword>
<dbReference type="GO" id="GO:0071555">
    <property type="term" value="P:cell wall organization"/>
    <property type="evidence" value="ECO:0007669"/>
    <property type="project" value="UniProtKB-UniRule"/>
</dbReference>
<evidence type="ECO:0000256" key="21">
    <source>
        <dbReference type="ARBA" id="ARBA00049902"/>
    </source>
</evidence>
<dbReference type="Pfam" id="PF00905">
    <property type="entry name" value="Transpeptidase"/>
    <property type="match status" value="1"/>
</dbReference>
<dbReference type="GO" id="GO:0005886">
    <property type="term" value="C:plasma membrane"/>
    <property type="evidence" value="ECO:0007669"/>
    <property type="project" value="UniProtKB-SubCell"/>
</dbReference>
<dbReference type="GO" id="GO:0008955">
    <property type="term" value="F:peptidoglycan glycosyltransferase activity"/>
    <property type="evidence" value="ECO:0007669"/>
    <property type="project" value="UniProtKB-UniRule"/>
</dbReference>
<keyword evidence="13 23" id="KW-0133">Cell shape</keyword>
<evidence type="ECO:0000256" key="7">
    <source>
        <dbReference type="ARBA" id="ARBA00022475"/>
    </source>
</evidence>
<dbReference type="GO" id="GO:0008360">
    <property type="term" value="P:regulation of cell shape"/>
    <property type="evidence" value="ECO:0007669"/>
    <property type="project" value="UniProtKB-UniRule"/>
</dbReference>
<organism evidence="30 31">
    <name type="scientific">Gilvimarinus xylanilyticus</name>
    <dbReference type="NCBI Taxonomy" id="2944139"/>
    <lineage>
        <taxon>Bacteria</taxon>
        <taxon>Pseudomonadati</taxon>
        <taxon>Pseudomonadota</taxon>
        <taxon>Gammaproteobacteria</taxon>
        <taxon>Cellvibrionales</taxon>
        <taxon>Cellvibrionaceae</taxon>
        <taxon>Gilvimarinus</taxon>
    </lineage>
</organism>
<feature type="domain" description="Penicillin-binding protein transpeptidase" evidence="27">
    <location>
        <begin position="439"/>
        <end position="677"/>
    </location>
</feature>
<dbReference type="RefSeq" id="WP_253967359.1">
    <property type="nucleotide sequence ID" value="NZ_JAMFTH010000001.1"/>
</dbReference>
<comment type="similarity">
    <text evidence="4 23">In the C-terminal section; belongs to the transpeptidase family.</text>
</comment>
<dbReference type="InterPro" id="IPR023346">
    <property type="entry name" value="Lysozyme-like_dom_sf"/>
</dbReference>
<dbReference type="EMBL" id="JAMFTH010000001">
    <property type="protein sequence ID" value="MCP8899100.1"/>
    <property type="molecule type" value="Genomic_DNA"/>
</dbReference>
<evidence type="ECO:0000259" key="29">
    <source>
        <dbReference type="Pfam" id="PF14814"/>
    </source>
</evidence>
<comment type="caution">
    <text evidence="30">The sequence shown here is derived from an EMBL/GenBank/DDBJ whole genome shotgun (WGS) entry which is preliminary data.</text>
</comment>
<keyword evidence="18 23" id="KW-0961">Cell wall biogenesis/degradation</keyword>
<keyword evidence="14 23" id="KW-0573">Peptidoglycan synthesis</keyword>
<accession>A0A9X2KWM0</accession>
<protein>
    <recommendedName>
        <fullName evidence="6 22">Penicillin-binding protein 1B</fullName>
        <shortName evidence="23">PBP-1b</shortName>
        <shortName evidence="23">PBP1b</shortName>
    </recommendedName>
    <alternativeName>
        <fullName evidence="19 23">Murein polymerase</fullName>
    </alternativeName>
</protein>
<feature type="domain" description="Bifunctional transglycosylase second" evidence="29">
    <location>
        <begin position="76"/>
        <end position="162"/>
    </location>
</feature>
<comment type="similarity">
    <text evidence="5 23">In the N-terminal section; belongs to the glycosyltransferase 51 family.</text>
</comment>
<keyword evidence="10 23" id="KW-0328">Glycosyltransferase</keyword>
<evidence type="ECO:0000256" key="20">
    <source>
        <dbReference type="ARBA" id="ARBA00034000"/>
    </source>
</evidence>
<dbReference type="PIRSF" id="PIRSF002799">
    <property type="entry name" value="PBP_1b"/>
    <property type="match status" value="1"/>
</dbReference>
<dbReference type="GO" id="GO:0008658">
    <property type="term" value="F:penicillin binding"/>
    <property type="evidence" value="ECO:0007669"/>
    <property type="project" value="UniProtKB-UniRule"/>
</dbReference>
<evidence type="ECO:0000256" key="14">
    <source>
        <dbReference type="ARBA" id="ARBA00022984"/>
    </source>
</evidence>
<evidence type="ECO:0000256" key="3">
    <source>
        <dbReference type="ARBA" id="ARBA00004752"/>
    </source>
</evidence>
<dbReference type="Gene3D" id="1.10.3810.10">
    <property type="entry name" value="Biosynthetic peptidoglycan transglycosylase-like"/>
    <property type="match status" value="1"/>
</dbReference>
<dbReference type="PANTHER" id="PTHR32282">
    <property type="entry name" value="BINDING PROTEIN TRANSPEPTIDASE, PUTATIVE-RELATED"/>
    <property type="match status" value="1"/>
</dbReference>
<dbReference type="SUPFAM" id="SSF53955">
    <property type="entry name" value="Lysozyme-like"/>
    <property type="match status" value="1"/>
</dbReference>
<evidence type="ECO:0000256" key="5">
    <source>
        <dbReference type="ARBA" id="ARBA00007739"/>
    </source>
</evidence>
<evidence type="ECO:0000256" key="16">
    <source>
        <dbReference type="ARBA" id="ARBA00023251"/>
    </source>
</evidence>
<keyword evidence="11 23" id="KW-0808">Transferase</keyword>
<keyword evidence="15 26" id="KW-0472">Membrane</keyword>
<dbReference type="AlphaFoldDB" id="A0A9X2KWM0"/>
<dbReference type="Proteomes" id="UP001139319">
    <property type="component" value="Unassembled WGS sequence"/>
</dbReference>
<dbReference type="InterPro" id="IPR028166">
    <property type="entry name" value="UB2H"/>
</dbReference>
<evidence type="ECO:0000256" key="11">
    <source>
        <dbReference type="ARBA" id="ARBA00022679"/>
    </source>
</evidence>
<dbReference type="Pfam" id="PF14814">
    <property type="entry name" value="UB2H"/>
    <property type="match status" value="1"/>
</dbReference>
<evidence type="ECO:0000256" key="15">
    <source>
        <dbReference type="ARBA" id="ARBA00023136"/>
    </source>
</evidence>
<dbReference type="GO" id="GO:0009274">
    <property type="term" value="C:peptidoglycan-based cell wall"/>
    <property type="evidence" value="ECO:0007669"/>
    <property type="project" value="UniProtKB-UniRule"/>
</dbReference>
<evidence type="ECO:0000256" key="4">
    <source>
        <dbReference type="ARBA" id="ARBA00007090"/>
    </source>
</evidence>
<keyword evidence="8" id="KW-0121">Carboxypeptidase</keyword>
<dbReference type="GO" id="GO:0046677">
    <property type="term" value="P:response to antibiotic"/>
    <property type="evidence" value="ECO:0007669"/>
    <property type="project" value="UniProtKB-UniRule"/>
</dbReference>
<dbReference type="InterPro" id="IPR012338">
    <property type="entry name" value="Beta-lactam/transpept-like"/>
</dbReference>
<reference evidence="30" key="1">
    <citation type="submission" date="2022-05" db="EMBL/GenBank/DDBJ databases">
        <authorList>
            <person name="Sun H.-N."/>
        </authorList>
    </citation>
    <scope>NUCLEOTIDE SEQUENCE</scope>
    <source>
        <strain evidence="30">HB14</strain>
    </source>
</reference>
<feature type="active site" description="Proton donor; for transglycosylase activity" evidence="24">
    <location>
        <position position="198"/>
    </location>
</feature>
<name>A0A9X2KWM0_9GAMM</name>
<dbReference type="GO" id="GO:0006508">
    <property type="term" value="P:proteolysis"/>
    <property type="evidence" value="ECO:0007669"/>
    <property type="project" value="UniProtKB-KW"/>
</dbReference>
<evidence type="ECO:0000256" key="6">
    <source>
        <dbReference type="ARBA" id="ARBA00018637"/>
    </source>
</evidence>
<dbReference type="GO" id="GO:0009252">
    <property type="term" value="P:peptidoglycan biosynthetic process"/>
    <property type="evidence" value="ECO:0007669"/>
    <property type="project" value="UniProtKB-UniRule"/>
</dbReference>
<evidence type="ECO:0000256" key="13">
    <source>
        <dbReference type="ARBA" id="ARBA00022960"/>
    </source>
</evidence>
<dbReference type="NCBIfam" id="TIGR02071">
    <property type="entry name" value="PBP_1b"/>
    <property type="match status" value="1"/>
</dbReference>
<keyword evidence="9" id="KW-0645">Protease</keyword>
<evidence type="ECO:0000256" key="22">
    <source>
        <dbReference type="NCBIfam" id="TIGR02071"/>
    </source>
</evidence>
<dbReference type="SUPFAM" id="SSF56601">
    <property type="entry name" value="beta-lactamase/transpeptidase-like"/>
    <property type="match status" value="1"/>
</dbReference>
<reference evidence="30" key="2">
    <citation type="submission" date="2023-01" db="EMBL/GenBank/DDBJ databases">
        <title>Gilvimarinus xylanilyticus HB14 isolated from Caulerpa lentillifera aquaculture base in Hainan, China.</title>
        <authorList>
            <person name="Zhang Y.-J."/>
        </authorList>
    </citation>
    <scope>NUCLEOTIDE SEQUENCE</scope>
    <source>
        <strain evidence="30">HB14</strain>
    </source>
</reference>
<comment type="catalytic activity">
    <reaction evidence="20">
        <text>Preferential cleavage: (Ac)2-L-Lys-D-Ala-|-D-Ala. Also transpeptidation of peptidyl-alanyl moieties that are N-acyl substituents of D-alanine.</text>
        <dbReference type="EC" id="3.4.16.4"/>
    </reaction>
</comment>
<feature type="transmembrane region" description="Helical" evidence="26">
    <location>
        <begin position="27"/>
        <end position="49"/>
    </location>
</feature>
<evidence type="ECO:0000256" key="18">
    <source>
        <dbReference type="ARBA" id="ARBA00023316"/>
    </source>
</evidence>
<keyword evidence="16" id="KW-0046">Antibiotic resistance</keyword>
<evidence type="ECO:0000256" key="1">
    <source>
        <dbReference type="ARBA" id="ARBA00002624"/>
    </source>
</evidence>
<keyword evidence="26" id="KW-0812">Transmembrane</keyword>
<evidence type="ECO:0000256" key="10">
    <source>
        <dbReference type="ARBA" id="ARBA00022676"/>
    </source>
</evidence>
<dbReference type="Gene3D" id="3.40.710.10">
    <property type="entry name" value="DD-peptidase/beta-lactamase superfamily"/>
    <property type="match status" value="1"/>
</dbReference>
<dbReference type="InterPro" id="IPR001460">
    <property type="entry name" value="PCN-bd_Tpept"/>
</dbReference>
<keyword evidence="12" id="KW-0378">Hydrolase</keyword>
<comment type="pathway">
    <text evidence="3 23">Cell wall biogenesis; peptidoglycan biosynthesis.</text>
</comment>
<dbReference type="InterPro" id="IPR011813">
    <property type="entry name" value="PBP_1b"/>
</dbReference>